<name>A0AA39LQZ8_9BILA</name>
<evidence type="ECO:0000256" key="1">
    <source>
        <dbReference type="SAM" id="MobiDB-lite"/>
    </source>
</evidence>
<dbReference type="AlphaFoldDB" id="A0AA39LQZ8"/>
<keyword evidence="2" id="KW-0812">Transmembrane</keyword>
<feature type="transmembrane region" description="Helical" evidence="2">
    <location>
        <begin position="142"/>
        <end position="168"/>
    </location>
</feature>
<reference evidence="3" key="1">
    <citation type="submission" date="2023-06" db="EMBL/GenBank/DDBJ databases">
        <title>Genomic analysis of the entomopathogenic nematode Steinernema hermaphroditum.</title>
        <authorList>
            <person name="Schwarz E.M."/>
            <person name="Heppert J.K."/>
            <person name="Baniya A."/>
            <person name="Schwartz H.T."/>
            <person name="Tan C.-H."/>
            <person name="Antoshechkin I."/>
            <person name="Sternberg P.W."/>
            <person name="Goodrich-Blair H."/>
            <person name="Dillman A.R."/>
        </authorList>
    </citation>
    <scope>NUCLEOTIDE SEQUENCE</scope>
    <source>
        <strain evidence="3">PS9179</strain>
        <tissue evidence="3">Whole animal</tissue>
    </source>
</reference>
<keyword evidence="2" id="KW-0472">Membrane</keyword>
<proteinExistence type="predicted"/>
<keyword evidence="2" id="KW-1133">Transmembrane helix</keyword>
<dbReference type="EMBL" id="JAUCMV010000004">
    <property type="protein sequence ID" value="KAK0406876.1"/>
    <property type="molecule type" value="Genomic_DNA"/>
</dbReference>
<evidence type="ECO:0000313" key="3">
    <source>
        <dbReference type="EMBL" id="KAK0406876.1"/>
    </source>
</evidence>
<accession>A0AA39LQZ8</accession>
<organism evidence="3 4">
    <name type="scientific">Steinernema hermaphroditum</name>
    <dbReference type="NCBI Taxonomy" id="289476"/>
    <lineage>
        <taxon>Eukaryota</taxon>
        <taxon>Metazoa</taxon>
        <taxon>Ecdysozoa</taxon>
        <taxon>Nematoda</taxon>
        <taxon>Chromadorea</taxon>
        <taxon>Rhabditida</taxon>
        <taxon>Tylenchina</taxon>
        <taxon>Panagrolaimomorpha</taxon>
        <taxon>Strongyloidoidea</taxon>
        <taxon>Steinernematidae</taxon>
        <taxon>Steinernema</taxon>
    </lineage>
</organism>
<protein>
    <submittedName>
        <fullName evidence="3">Uncharacterized protein</fullName>
    </submittedName>
</protein>
<evidence type="ECO:0000313" key="4">
    <source>
        <dbReference type="Proteomes" id="UP001175271"/>
    </source>
</evidence>
<comment type="caution">
    <text evidence="3">The sequence shown here is derived from an EMBL/GenBank/DDBJ whole genome shotgun (WGS) entry which is preliminary data.</text>
</comment>
<evidence type="ECO:0000256" key="2">
    <source>
        <dbReference type="SAM" id="Phobius"/>
    </source>
</evidence>
<sequence>MTVRDSALDETFMTAYGSPLREASFDSRDCSLYLASDFDVDNLFARGTLSPGGTPRALQSPRAEPFTPQSPRAEPTTPLSSRRYYMGEKKHRISLGPDGDVCPSSPFPLPYSVRGSPNQSFVEELPAEVVQRSETLWSSRRVLQILSVSFFEMAVGAIALAILFLVLFATPRCEQVHKVIIRETVPAPGAIGEEGTAENIGLLDILSAKVMGALPKL</sequence>
<dbReference type="Proteomes" id="UP001175271">
    <property type="component" value="Unassembled WGS sequence"/>
</dbReference>
<keyword evidence="4" id="KW-1185">Reference proteome</keyword>
<gene>
    <name evidence="3" type="ORF">QR680_018862</name>
</gene>
<feature type="region of interest" description="Disordered" evidence="1">
    <location>
        <begin position="51"/>
        <end position="79"/>
    </location>
</feature>